<gene>
    <name evidence="5" type="ORF">VLK81_08680</name>
</gene>
<protein>
    <submittedName>
        <fullName evidence="5">Aldo/keto reductase</fullName>
    </submittedName>
</protein>
<dbReference type="EMBL" id="JAYKOT010000003">
    <property type="protein sequence ID" value="MEB3430061.1"/>
    <property type="molecule type" value="Genomic_DNA"/>
</dbReference>
<keyword evidence="1" id="KW-0479">Metal-binding</keyword>
<sequence>MQYRYITNDKIKVSKLGFGMMRLPVVEGNNGKIDKIEAMKILKYAYENGVNYFDTAYVYHDETSESMLKDFIKEVGRENILIADKLPVWLCETYEDFEKYLDIQLDRLGTSYIDFYLTHSLSKKTFENMSKNNVYKFLDMAKISGKIKYAGFSFHDEYDVFEKVVDIYDWDFCQIQLNYLDTEYQAGLKGLKYARDKNLDVIIMEPMKGGSLINLPKDALKITYDNCPNISPAKLAQKWVYEKDISLILSGMSTMDMVRENMSIASLTDPIVLSESEKNAAKEVKKLLDSRVKVPCTECNYCMPCPSGVSIPDVFSKYNKKYVFEKKEKMEEKYKKMFEEGKDASKCVECGLCEKKCPQTIKIITKLKDAHKDLI</sequence>
<dbReference type="Pfam" id="PF00248">
    <property type="entry name" value="Aldo_ket_red"/>
    <property type="match status" value="1"/>
</dbReference>
<dbReference type="SUPFAM" id="SSF51430">
    <property type="entry name" value="NAD(P)-linked oxidoreductase"/>
    <property type="match status" value="1"/>
</dbReference>
<dbReference type="InterPro" id="IPR053135">
    <property type="entry name" value="AKR2_Oxidoreductase"/>
</dbReference>
<keyword evidence="6" id="KW-1185">Reference proteome</keyword>
<dbReference type="GO" id="GO:0046872">
    <property type="term" value="F:metal ion binding"/>
    <property type="evidence" value="ECO:0007669"/>
    <property type="project" value="UniProtKB-KW"/>
</dbReference>
<keyword evidence="3" id="KW-0411">Iron-sulfur</keyword>
<evidence type="ECO:0000259" key="4">
    <source>
        <dbReference type="PROSITE" id="PS51379"/>
    </source>
</evidence>
<comment type="caution">
    <text evidence="5">The sequence shown here is derived from an EMBL/GenBank/DDBJ whole genome shotgun (WGS) entry which is preliminary data.</text>
</comment>
<dbReference type="SUPFAM" id="SSF46548">
    <property type="entry name" value="alpha-helical ferredoxin"/>
    <property type="match status" value="1"/>
</dbReference>
<dbReference type="InterPro" id="IPR036812">
    <property type="entry name" value="NAD(P)_OxRdtase_dom_sf"/>
</dbReference>
<dbReference type="RefSeq" id="WP_324620221.1">
    <property type="nucleotide sequence ID" value="NZ_JAYKOT010000003.1"/>
</dbReference>
<dbReference type="Pfam" id="PF13534">
    <property type="entry name" value="Fer4_17"/>
    <property type="match status" value="1"/>
</dbReference>
<dbReference type="Proteomes" id="UP001357733">
    <property type="component" value="Unassembled WGS sequence"/>
</dbReference>
<dbReference type="PANTHER" id="PTHR43312">
    <property type="entry name" value="D-THREO-ALDOSE 1-DEHYDROGENASE"/>
    <property type="match status" value="1"/>
</dbReference>
<reference evidence="5 6" key="1">
    <citation type="submission" date="2024-01" db="EMBL/GenBank/DDBJ databases">
        <title>Complete genome sequence of Citroniella saccharovorans strain M6.X9, isolated from human fecal sample.</title>
        <authorList>
            <person name="Cheng G."/>
            <person name="Westerholm M."/>
            <person name="Schnurer A."/>
        </authorList>
    </citation>
    <scope>NUCLEOTIDE SEQUENCE [LARGE SCALE GENOMIC DNA]</scope>
    <source>
        <strain evidence="5 6">DSM 29873</strain>
    </source>
</reference>
<feature type="domain" description="4Fe-4S ferredoxin-type" evidence="4">
    <location>
        <begin position="338"/>
        <end position="366"/>
    </location>
</feature>
<dbReference type="GO" id="GO:0051536">
    <property type="term" value="F:iron-sulfur cluster binding"/>
    <property type="evidence" value="ECO:0007669"/>
    <property type="project" value="UniProtKB-KW"/>
</dbReference>
<dbReference type="Gene3D" id="3.20.20.100">
    <property type="entry name" value="NADP-dependent oxidoreductase domain"/>
    <property type="match status" value="1"/>
</dbReference>
<evidence type="ECO:0000313" key="5">
    <source>
        <dbReference type="EMBL" id="MEB3430061.1"/>
    </source>
</evidence>
<evidence type="ECO:0000256" key="3">
    <source>
        <dbReference type="ARBA" id="ARBA00023014"/>
    </source>
</evidence>
<dbReference type="InterPro" id="IPR017900">
    <property type="entry name" value="4Fe4S_Fe_S_CS"/>
</dbReference>
<dbReference type="InterPro" id="IPR023210">
    <property type="entry name" value="NADP_OxRdtase_dom"/>
</dbReference>
<accession>A0AAW9MV60</accession>
<name>A0AAW9MV60_9FIRM</name>
<evidence type="ECO:0000256" key="2">
    <source>
        <dbReference type="ARBA" id="ARBA00023004"/>
    </source>
</evidence>
<dbReference type="InterPro" id="IPR009051">
    <property type="entry name" value="Helical_ferredxn"/>
</dbReference>
<dbReference type="AlphaFoldDB" id="A0AAW9MV60"/>
<dbReference type="PROSITE" id="PS00198">
    <property type="entry name" value="4FE4S_FER_1"/>
    <property type="match status" value="1"/>
</dbReference>
<evidence type="ECO:0000256" key="1">
    <source>
        <dbReference type="ARBA" id="ARBA00022723"/>
    </source>
</evidence>
<organism evidence="5 6">
    <name type="scientific">Citroniella saccharovorans</name>
    <dbReference type="NCBI Taxonomy" id="2053367"/>
    <lineage>
        <taxon>Bacteria</taxon>
        <taxon>Bacillati</taxon>
        <taxon>Bacillota</taxon>
        <taxon>Tissierellia</taxon>
        <taxon>Tissierellales</taxon>
        <taxon>Peptoniphilaceae</taxon>
        <taxon>Citroniella</taxon>
    </lineage>
</organism>
<dbReference type="PANTHER" id="PTHR43312:SF2">
    <property type="entry name" value="OXIDOREDUCTASE"/>
    <property type="match status" value="1"/>
</dbReference>
<proteinExistence type="predicted"/>
<dbReference type="CDD" id="cd19096">
    <property type="entry name" value="AKR_Fe-S_oxidoreductase"/>
    <property type="match status" value="1"/>
</dbReference>
<dbReference type="InterPro" id="IPR017896">
    <property type="entry name" value="4Fe4S_Fe-S-bd"/>
</dbReference>
<evidence type="ECO:0000313" key="6">
    <source>
        <dbReference type="Proteomes" id="UP001357733"/>
    </source>
</evidence>
<dbReference type="PROSITE" id="PS51379">
    <property type="entry name" value="4FE4S_FER_2"/>
    <property type="match status" value="1"/>
</dbReference>
<dbReference type="Gene3D" id="1.10.1060.10">
    <property type="entry name" value="Alpha-helical ferredoxin"/>
    <property type="match status" value="1"/>
</dbReference>
<keyword evidence="2" id="KW-0408">Iron</keyword>